<dbReference type="OrthoDB" id="4522761at2"/>
<dbReference type="EMBL" id="CP006850">
    <property type="protein sequence ID" value="AHH16591.1"/>
    <property type="molecule type" value="Genomic_DNA"/>
</dbReference>
<sequence>MNPLLEVDTTKTVYWGCRSGKPWHLAGVGAGVEAVAIGDSPTGHMFAPVSILTSEGARQDGATFLRSLRNKKEVDAVVSIGGHALPKILMTPRQFYAVHDAFWRDWSTDVPGTLGFYTRHNGWRFQQVRLDAAPEPTTGVDPATTLHESYTVSFVAMDPLEQHLGEYFVWLNEDGRNEGIVKARNAADQEAWPRYTMPGPGRYWIQDPTDPDGLRLVQTPPIDDGETLRIDSHPRHRTARVYSDANPDGRNVWGALAGRRWLASLPPWSSTDIVVRVEGGNLDSSVRVDVTPRSSRPF</sequence>
<dbReference type="STRING" id="1415166.NONO_c17910"/>
<dbReference type="KEGG" id="nno:NONO_c17910"/>
<dbReference type="HOGENOM" id="CLU_754028_0_0_11"/>
<dbReference type="PATRIC" id="fig|1415166.3.peg.1814"/>
<dbReference type="AlphaFoldDB" id="W5TH72"/>
<protein>
    <submittedName>
        <fullName evidence="1">Putative phage tail protein</fullName>
    </submittedName>
</protein>
<dbReference type="RefSeq" id="WP_025348095.1">
    <property type="nucleotide sequence ID" value="NZ_CP006850.1"/>
</dbReference>
<evidence type="ECO:0000313" key="1">
    <source>
        <dbReference type="EMBL" id="AHH16591.1"/>
    </source>
</evidence>
<name>W5TH72_9NOCA</name>
<keyword evidence="2" id="KW-1185">Reference proteome</keyword>
<dbReference type="Proteomes" id="UP000019150">
    <property type="component" value="Chromosome"/>
</dbReference>
<reference evidence="1 2" key="1">
    <citation type="journal article" date="2014" name="Appl. Environ. Microbiol.">
        <title>Insights into the Microbial Degradation of Rubber and Gutta-Percha by Analysis of the Complete Genome of Nocardia nova SH22a.</title>
        <authorList>
            <person name="Luo Q."/>
            <person name="Hiessl S."/>
            <person name="Poehlein A."/>
            <person name="Daniel R."/>
            <person name="Steinbuchel A."/>
        </authorList>
    </citation>
    <scope>NUCLEOTIDE SEQUENCE [LARGE SCALE GENOMIC DNA]</scope>
    <source>
        <strain evidence="1">SH22a</strain>
    </source>
</reference>
<evidence type="ECO:0000313" key="2">
    <source>
        <dbReference type="Proteomes" id="UP000019150"/>
    </source>
</evidence>
<organism evidence="1 2">
    <name type="scientific">Nocardia nova SH22a</name>
    <dbReference type="NCBI Taxonomy" id="1415166"/>
    <lineage>
        <taxon>Bacteria</taxon>
        <taxon>Bacillati</taxon>
        <taxon>Actinomycetota</taxon>
        <taxon>Actinomycetes</taxon>
        <taxon>Mycobacteriales</taxon>
        <taxon>Nocardiaceae</taxon>
        <taxon>Nocardia</taxon>
    </lineage>
</organism>
<gene>
    <name evidence="1" type="ORF">NONO_c17910</name>
</gene>
<dbReference type="eggNOG" id="ENOG5032EII">
    <property type="taxonomic scope" value="Bacteria"/>
</dbReference>
<accession>W5TH72</accession>
<proteinExistence type="predicted"/>